<keyword evidence="1" id="KW-0929">Antimicrobial</keyword>
<dbReference type="InterPro" id="IPR031922">
    <property type="entry name" value="Pesticin_C"/>
</dbReference>
<dbReference type="Pfam" id="PF16754">
    <property type="entry name" value="Pesticin"/>
    <property type="match status" value="1"/>
</dbReference>
<dbReference type="OrthoDB" id="932638at2"/>
<keyword evidence="2" id="KW-0081">Bacteriolytic enzyme</keyword>
<evidence type="ECO:0000259" key="3">
    <source>
        <dbReference type="Pfam" id="PF16754"/>
    </source>
</evidence>
<dbReference type="Gene3D" id="1.10.530.40">
    <property type="match status" value="1"/>
</dbReference>
<name>A0A370QGD1_9GAMM</name>
<dbReference type="Proteomes" id="UP000254848">
    <property type="component" value="Unassembled WGS sequence"/>
</dbReference>
<feature type="domain" description="Pesticin C-terminal" evidence="3">
    <location>
        <begin position="42"/>
        <end position="158"/>
    </location>
</feature>
<dbReference type="GO" id="GO:0003796">
    <property type="term" value="F:lysozyme activity"/>
    <property type="evidence" value="ECO:0007669"/>
    <property type="project" value="InterPro"/>
</dbReference>
<evidence type="ECO:0000313" key="4">
    <source>
        <dbReference type="EMBL" id="RDK87424.1"/>
    </source>
</evidence>
<dbReference type="GO" id="GO:0031640">
    <property type="term" value="P:killing of cells of another organism"/>
    <property type="evidence" value="ECO:0007669"/>
    <property type="project" value="UniProtKB-KW"/>
</dbReference>
<dbReference type="InterPro" id="IPR023347">
    <property type="entry name" value="Lysozyme_dom_sf"/>
</dbReference>
<protein>
    <submittedName>
        <fullName evidence="4">Phage lysozyme-like predicted toxin</fullName>
    </submittedName>
</protein>
<organism evidence="4 5">
    <name type="scientific">Enterobacillus tribolii</name>
    <dbReference type="NCBI Taxonomy" id="1487935"/>
    <lineage>
        <taxon>Bacteria</taxon>
        <taxon>Pseudomonadati</taxon>
        <taxon>Pseudomonadota</taxon>
        <taxon>Gammaproteobacteria</taxon>
        <taxon>Enterobacterales</taxon>
        <taxon>Hafniaceae</taxon>
        <taxon>Enterobacillus</taxon>
    </lineage>
</organism>
<dbReference type="RefSeq" id="WP_115459742.1">
    <property type="nucleotide sequence ID" value="NZ_QRAP01000009.1"/>
</dbReference>
<evidence type="ECO:0000256" key="2">
    <source>
        <dbReference type="ARBA" id="ARBA00022638"/>
    </source>
</evidence>
<comment type="caution">
    <text evidence="4">The sequence shown here is derived from an EMBL/GenBank/DDBJ whole genome shotgun (WGS) entry which is preliminary data.</text>
</comment>
<sequence>MASPENNASNTILRGQMTFDAEGTNVRGSRNYSRVVHWPGNELSGVTIGRGYDLGNRTQEQAYSDLRRVGISESQARAISLGVDRKGTRAREFVNNNRSTIGEITAQQEVMLFNMIYPNYENRARRNYNRYTRSLANRTEWEQLHPAIRDVVVDMVYQGFAGESAMSVASGNDIDEFIQYIRNKPAYMEYEGNRKRIDYLDNNR</sequence>
<dbReference type="AlphaFoldDB" id="A0A370QGD1"/>
<dbReference type="GO" id="GO:0042742">
    <property type="term" value="P:defense response to bacterium"/>
    <property type="evidence" value="ECO:0007669"/>
    <property type="project" value="UniProtKB-KW"/>
</dbReference>
<keyword evidence="5" id="KW-1185">Reference proteome</keyword>
<proteinExistence type="predicted"/>
<accession>A0A370QGD1</accession>
<dbReference type="EMBL" id="QRAP01000009">
    <property type="protein sequence ID" value="RDK87424.1"/>
    <property type="molecule type" value="Genomic_DNA"/>
</dbReference>
<dbReference type="CDD" id="cd16903">
    <property type="entry name" value="pesticin_lyz-like"/>
    <property type="match status" value="1"/>
</dbReference>
<reference evidence="4 5" key="1">
    <citation type="submission" date="2018-07" db="EMBL/GenBank/DDBJ databases">
        <title>Genomic Encyclopedia of Type Strains, Phase IV (KMG-IV): sequencing the most valuable type-strain genomes for metagenomic binning, comparative biology and taxonomic classification.</title>
        <authorList>
            <person name="Goeker M."/>
        </authorList>
    </citation>
    <scope>NUCLEOTIDE SEQUENCE [LARGE SCALE GENOMIC DNA]</scope>
    <source>
        <strain evidence="4 5">DSM 103736</strain>
    </source>
</reference>
<gene>
    <name evidence="4" type="ORF">C8D90_10919</name>
</gene>
<evidence type="ECO:0000256" key="1">
    <source>
        <dbReference type="ARBA" id="ARBA00022529"/>
    </source>
</evidence>
<evidence type="ECO:0000313" key="5">
    <source>
        <dbReference type="Proteomes" id="UP000254848"/>
    </source>
</evidence>